<keyword evidence="2" id="KW-0808">Transferase</keyword>
<dbReference type="GO" id="GO:0032259">
    <property type="term" value="P:methylation"/>
    <property type="evidence" value="ECO:0007669"/>
    <property type="project" value="UniProtKB-KW"/>
</dbReference>
<sequence length="386" mass="44793">MEEMMNVLESTLNIDFIRGTISGPRKKEGIIKVRIRPLEKRGKLYFQLEALTKTQAFHENLSPEESKKRIASYMEEFRQIQIETVSEDVTILMSRKGKSSVRRKKKQENMQKADLSHNRKKHYILEEGIPVPFLVDLGVMTGEGKIVRTKTDKFRQINRFLEFIEDILPQLDRGRELTILDFGCGKSYLTFAMYYYLHELKNYDIRIIGLDLKKDVIVHCSELAEKYGYEKLSFLEGDIAHYDGVDRVDMVVTLHACDTATDYALAKAAGWKAKVILSVPCCQHELNGQIENDILAPVMDYGLLKERFAALVTDGLRAKYLEREGYETQVLEFIDMEHTPKNILLRAVKKKERNENITQEIERCEELLHLRPTIGELLADIREKDR</sequence>
<dbReference type="SUPFAM" id="SSF53335">
    <property type="entry name" value="S-adenosyl-L-methionine-dependent methyltransferases"/>
    <property type="match status" value="1"/>
</dbReference>
<dbReference type="EMBL" id="DXAY01000129">
    <property type="protein sequence ID" value="HIZ74683.1"/>
    <property type="molecule type" value="Genomic_DNA"/>
</dbReference>
<dbReference type="InterPro" id="IPR025714">
    <property type="entry name" value="Methyltranfer_dom"/>
</dbReference>
<dbReference type="InterPro" id="IPR029063">
    <property type="entry name" value="SAM-dependent_MTases_sf"/>
</dbReference>
<dbReference type="Pfam" id="PF13679">
    <property type="entry name" value="Methyltransf_32"/>
    <property type="match status" value="1"/>
</dbReference>
<feature type="domain" description="Methyltransferase" evidence="1">
    <location>
        <begin position="152"/>
        <end position="288"/>
    </location>
</feature>
<dbReference type="PANTHER" id="PTHR13369:SF3">
    <property type="entry name" value="METHYLTRANSFERASE DOMAIN-CONTAINING PROTEIN"/>
    <property type="match status" value="1"/>
</dbReference>
<comment type="caution">
    <text evidence="2">The sequence shown here is derived from an EMBL/GenBank/DDBJ whole genome shotgun (WGS) entry which is preliminary data.</text>
</comment>
<evidence type="ECO:0000259" key="1">
    <source>
        <dbReference type="Pfam" id="PF13679"/>
    </source>
</evidence>
<accession>A0A9D2G7R4</accession>
<dbReference type="Gene3D" id="3.40.50.150">
    <property type="entry name" value="Vaccinia Virus protein VP39"/>
    <property type="match status" value="1"/>
</dbReference>
<evidence type="ECO:0000313" key="3">
    <source>
        <dbReference type="Proteomes" id="UP000824116"/>
    </source>
</evidence>
<dbReference type="GO" id="GO:0005737">
    <property type="term" value="C:cytoplasm"/>
    <property type="evidence" value="ECO:0007669"/>
    <property type="project" value="TreeGrafter"/>
</dbReference>
<proteinExistence type="predicted"/>
<dbReference type="PANTHER" id="PTHR13369">
    <property type="match status" value="1"/>
</dbReference>
<reference evidence="2" key="2">
    <citation type="submission" date="2021-04" db="EMBL/GenBank/DDBJ databases">
        <authorList>
            <person name="Gilroy R."/>
        </authorList>
    </citation>
    <scope>NUCLEOTIDE SEQUENCE</scope>
    <source>
        <strain evidence="2">CHK196-3914</strain>
    </source>
</reference>
<name>A0A9D2G7R4_9FIRM</name>
<evidence type="ECO:0000313" key="2">
    <source>
        <dbReference type="EMBL" id="HIZ74683.1"/>
    </source>
</evidence>
<protein>
    <submittedName>
        <fullName evidence="2">SAM-dependent methyltransferase</fullName>
    </submittedName>
</protein>
<dbReference type="CDD" id="cd02440">
    <property type="entry name" value="AdoMet_MTases"/>
    <property type="match status" value="1"/>
</dbReference>
<organism evidence="2 3">
    <name type="scientific">Candidatus Mediterraneibacter stercoravium</name>
    <dbReference type="NCBI Taxonomy" id="2838685"/>
    <lineage>
        <taxon>Bacteria</taxon>
        <taxon>Bacillati</taxon>
        <taxon>Bacillota</taxon>
        <taxon>Clostridia</taxon>
        <taxon>Lachnospirales</taxon>
        <taxon>Lachnospiraceae</taxon>
        <taxon>Mediterraneibacter</taxon>
    </lineage>
</organism>
<dbReference type="GO" id="GO:0008168">
    <property type="term" value="F:methyltransferase activity"/>
    <property type="evidence" value="ECO:0007669"/>
    <property type="project" value="UniProtKB-KW"/>
</dbReference>
<dbReference type="AlphaFoldDB" id="A0A9D2G7R4"/>
<gene>
    <name evidence="2" type="ORF">H9723_05490</name>
</gene>
<keyword evidence="2" id="KW-0489">Methyltransferase</keyword>
<reference evidence="2" key="1">
    <citation type="journal article" date="2021" name="PeerJ">
        <title>Extensive microbial diversity within the chicken gut microbiome revealed by metagenomics and culture.</title>
        <authorList>
            <person name="Gilroy R."/>
            <person name="Ravi A."/>
            <person name="Getino M."/>
            <person name="Pursley I."/>
            <person name="Horton D.L."/>
            <person name="Alikhan N.F."/>
            <person name="Baker D."/>
            <person name="Gharbi K."/>
            <person name="Hall N."/>
            <person name="Watson M."/>
            <person name="Adriaenssens E.M."/>
            <person name="Foster-Nyarko E."/>
            <person name="Jarju S."/>
            <person name="Secka A."/>
            <person name="Antonio M."/>
            <person name="Oren A."/>
            <person name="Chaudhuri R.R."/>
            <person name="La Ragione R."/>
            <person name="Hildebrand F."/>
            <person name="Pallen M.J."/>
        </authorList>
    </citation>
    <scope>NUCLEOTIDE SEQUENCE</scope>
    <source>
        <strain evidence="2">CHK196-3914</strain>
    </source>
</reference>
<dbReference type="Proteomes" id="UP000824116">
    <property type="component" value="Unassembled WGS sequence"/>
</dbReference>